<keyword evidence="8" id="KW-1185">Reference proteome</keyword>
<evidence type="ECO:0000313" key="8">
    <source>
        <dbReference type="Proteomes" id="UP000215914"/>
    </source>
</evidence>
<feature type="transmembrane region" description="Helical" evidence="6">
    <location>
        <begin position="12"/>
        <end position="30"/>
    </location>
</feature>
<comment type="subcellular location">
    <subcellularLocation>
        <location evidence="1">Secreted</location>
    </subcellularLocation>
</comment>
<dbReference type="InterPro" id="IPR004911">
    <property type="entry name" value="Interferon-induced_GILT"/>
</dbReference>
<evidence type="ECO:0000256" key="6">
    <source>
        <dbReference type="SAM" id="Phobius"/>
    </source>
</evidence>
<keyword evidence="3" id="KW-0964">Secreted</keyword>
<dbReference type="PANTHER" id="PTHR13234">
    <property type="entry name" value="GAMMA-INTERFERON INDUCIBLE LYSOSOMAL THIOL REDUCTASE GILT"/>
    <property type="match status" value="1"/>
</dbReference>
<evidence type="ECO:0000313" key="7">
    <source>
        <dbReference type="EMBL" id="KAF5821705.1"/>
    </source>
</evidence>
<dbReference type="OrthoDB" id="958254at2759"/>
<reference evidence="7" key="2">
    <citation type="submission" date="2020-06" db="EMBL/GenBank/DDBJ databases">
        <title>Helianthus annuus Genome sequencing and assembly Release 2.</title>
        <authorList>
            <person name="Gouzy J."/>
            <person name="Langlade N."/>
            <person name="Munos S."/>
        </authorList>
    </citation>
    <scope>NUCLEOTIDE SEQUENCE</scope>
    <source>
        <tissue evidence="7">Leaves</tissue>
    </source>
</reference>
<comment type="caution">
    <text evidence="7">The sequence shown here is derived from an EMBL/GenBank/DDBJ whole genome shotgun (WGS) entry which is preliminary data.</text>
</comment>
<evidence type="ECO:0000256" key="1">
    <source>
        <dbReference type="ARBA" id="ARBA00004613"/>
    </source>
</evidence>
<name>A0A9K3P379_HELAN</name>
<dbReference type="GO" id="GO:0005576">
    <property type="term" value="C:extracellular region"/>
    <property type="evidence" value="ECO:0007669"/>
    <property type="project" value="UniProtKB-SubCell"/>
</dbReference>
<evidence type="ECO:0000256" key="5">
    <source>
        <dbReference type="ARBA" id="ARBA00023180"/>
    </source>
</evidence>
<dbReference type="Gramene" id="mRNA:HanXRQr2_Chr01g0017171">
    <property type="protein sequence ID" value="mRNA:HanXRQr2_Chr01g0017171"/>
    <property type="gene ID" value="HanXRQr2_Chr01g0017171"/>
</dbReference>
<dbReference type="Proteomes" id="UP000215914">
    <property type="component" value="Unassembled WGS sequence"/>
</dbReference>
<dbReference type="GO" id="GO:0016671">
    <property type="term" value="F:oxidoreductase activity, acting on a sulfur group of donors, disulfide as acceptor"/>
    <property type="evidence" value="ECO:0007669"/>
    <property type="project" value="InterPro"/>
</dbReference>
<evidence type="ECO:0000256" key="4">
    <source>
        <dbReference type="ARBA" id="ARBA00022729"/>
    </source>
</evidence>
<keyword evidence="6" id="KW-0472">Membrane</keyword>
<proteinExistence type="inferred from homology"/>
<reference evidence="7" key="1">
    <citation type="journal article" date="2017" name="Nature">
        <title>The sunflower genome provides insights into oil metabolism, flowering and Asterid evolution.</title>
        <authorList>
            <person name="Badouin H."/>
            <person name="Gouzy J."/>
            <person name="Grassa C.J."/>
            <person name="Murat F."/>
            <person name="Staton S.E."/>
            <person name="Cottret L."/>
            <person name="Lelandais-Briere C."/>
            <person name="Owens G.L."/>
            <person name="Carrere S."/>
            <person name="Mayjonade B."/>
            <person name="Legrand L."/>
            <person name="Gill N."/>
            <person name="Kane N.C."/>
            <person name="Bowers J.E."/>
            <person name="Hubner S."/>
            <person name="Bellec A."/>
            <person name="Berard A."/>
            <person name="Berges H."/>
            <person name="Blanchet N."/>
            <person name="Boniface M.C."/>
            <person name="Brunel D."/>
            <person name="Catrice O."/>
            <person name="Chaidir N."/>
            <person name="Claudel C."/>
            <person name="Donnadieu C."/>
            <person name="Faraut T."/>
            <person name="Fievet G."/>
            <person name="Helmstetter N."/>
            <person name="King M."/>
            <person name="Knapp S.J."/>
            <person name="Lai Z."/>
            <person name="Le Paslier M.C."/>
            <person name="Lippi Y."/>
            <person name="Lorenzon L."/>
            <person name="Mandel J.R."/>
            <person name="Marage G."/>
            <person name="Marchand G."/>
            <person name="Marquand E."/>
            <person name="Bret-Mestries E."/>
            <person name="Morien E."/>
            <person name="Nambeesan S."/>
            <person name="Nguyen T."/>
            <person name="Pegot-Espagnet P."/>
            <person name="Pouilly N."/>
            <person name="Raftis F."/>
            <person name="Sallet E."/>
            <person name="Schiex T."/>
            <person name="Thomas J."/>
            <person name="Vandecasteele C."/>
            <person name="Vares D."/>
            <person name="Vear F."/>
            <person name="Vautrin S."/>
            <person name="Crespi M."/>
            <person name="Mangin B."/>
            <person name="Burke J.M."/>
            <person name="Salse J."/>
            <person name="Munos S."/>
            <person name="Vincourt P."/>
            <person name="Rieseberg L.H."/>
            <person name="Langlade N.B."/>
        </authorList>
    </citation>
    <scope>NUCLEOTIDE SEQUENCE</scope>
    <source>
        <tissue evidence="7">Leaves</tissue>
    </source>
</reference>
<dbReference type="AlphaFoldDB" id="A0A9K3P379"/>
<keyword evidence="6" id="KW-1133">Transmembrane helix</keyword>
<comment type="similarity">
    <text evidence="2">Belongs to the GILT family.</text>
</comment>
<evidence type="ECO:0000256" key="2">
    <source>
        <dbReference type="ARBA" id="ARBA00005679"/>
    </source>
</evidence>
<protein>
    <submittedName>
        <fullName evidence="7">Gamma interferon inducible lysosomal thiol reductase GILT</fullName>
    </submittedName>
</protein>
<keyword evidence="5" id="KW-0325">Glycoprotein</keyword>
<keyword evidence="6" id="KW-0812">Transmembrane</keyword>
<sequence>MDSHRPNNRLSNVVLVLVIVYLPTLLSSVVTSEEKVKVTLYYESLCPSSEDFILNYLYKIFDNGLISIVDLKLSPYGNARITSDGTIVCQHGKWECLLNTVEACAIQAWPDVNDHFPFVYCVEQLNNEGKYTEWEKCFDILNLDPKPVADCYNSGLGHKLEVQYADETKALEPPHEYVPWVVVDGQPLYEDYTNFISYICKAYKGSNVPQACVGLSHPITGPKDIVKGVKHVCYKEEDDVKPKSTLLEMISSMVASWMTKLA</sequence>
<evidence type="ECO:0000256" key="3">
    <source>
        <dbReference type="ARBA" id="ARBA00022525"/>
    </source>
</evidence>
<dbReference type="PANTHER" id="PTHR13234:SF8">
    <property type="entry name" value="GAMMA-INTERFERON-INDUCIBLE LYSOSOMAL THIOL REDUCTASE"/>
    <property type="match status" value="1"/>
</dbReference>
<gene>
    <name evidence="7" type="ORF">HanXRQr2_Chr01g0017171</name>
</gene>
<organism evidence="7 8">
    <name type="scientific">Helianthus annuus</name>
    <name type="common">Common sunflower</name>
    <dbReference type="NCBI Taxonomy" id="4232"/>
    <lineage>
        <taxon>Eukaryota</taxon>
        <taxon>Viridiplantae</taxon>
        <taxon>Streptophyta</taxon>
        <taxon>Embryophyta</taxon>
        <taxon>Tracheophyta</taxon>
        <taxon>Spermatophyta</taxon>
        <taxon>Magnoliopsida</taxon>
        <taxon>eudicotyledons</taxon>
        <taxon>Gunneridae</taxon>
        <taxon>Pentapetalae</taxon>
        <taxon>asterids</taxon>
        <taxon>campanulids</taxon>
        <taxon>Asterales</taxon>
        <taxon>Asteraceae</taxon>
        <taxon>Asteroideae</taxon>
        <taxon>Heliantheae alliance</taxon>
        <taxon>Heliantheae</taxon>
        <taxon>Helianthus</taxon>
    </lineage>
</organism>
<dbReference type="EMBL" id="MNCJ02000316">
    <property type="protein sequence ID" value="KAF5821705.1"/>
    <property type="molecule type" value="Genomic_DNA"/>
</dbReference>
<dbReference type="Pfam" id="PF03227">
    <property type="entry name" value="GILT"/>
    <property type="match status" value="1"/>
</dbReference>
<accession>A0A9K3P379</accession>
<keyword evidence="4" id="KW-0732">Signal</keyword>
<dbReference type="GO" id="GO:0016491">
    <property type="term" value="F:oxidoreductase activity"/>
    <property type="evidence" value="ECO:0000318"/>
    <property type="project" value="GO_Central"/>
</dbReference>